<feature type="chain" id="PRO_5012223917" description="Secreted protein" evidence="1">
    <location>
        <begin position="23"/>
        <end position="319"/>
    </location>
</feature>
<protein>
    <recommendedName>
        <fullName evidence="4">Secreted protein</fullName>
    </recommendedName>
</protein>
<feature type="signal peptide" evidence="1">
    <location>
        <begin position="1"/>
        <end position="22"/>
    </location>
</feature>
<reference evidence="2 3" key="1">
    <citation type="submission" date="2017-09" db="EMBL/GenBank/DDBJ databases">
        <title>Draft Genome Sequence of Corynebacterium accolens AH4003.</title>
        <authorList>
            <person name="Chen Y."/>
            <person name="Oosthuysen W.F."/>
            <person name="Kelley S."/>
            <person name="Horswill A."/>
        </authorList>
    </citation>
    <scope>NUCLEOTIDE SEQUENCE [LARGE SCALE GENOMIC DNA]</scope>
    <source>
        <strain evidence="2 3">AH4003</strain>
    </source>
</reference>
<evidence type="ECO:0000313" key="3">
    <source>
        <dbReference type="Proteomes" id="UP000218690"/>
    </source>
</evidence>
<dbReference type="EMBL" id="NWBP01000033">
    <property type="protein sequence ID" value="PCC82154.1"/>
    <property type="molecule type" value="Genomic_DNA"/>
</dbReference>
<accession>A0A2A4AIE9</accession>
<evidence type="ECO:0000313" key="2">
    <source>
        <dbReference type="EMBL" id="PCC82154.1"/>
    </source>
</evidence>
<dbReference type="Proteomes" id="UP000218690">
    <property type="component" value="Unassembled WGS sequence"/>
</dbReference>
<comment type="caution">
    <text evidence="2">The sequence shown here is derived from an EMBL/GenBank/DDBJ whole genome shotgun (WGS) entry which is preliminary data.</text>
</comment>
<keyword evidence="1" id="KW-0732">Signal</keyword>
<dbReference type="AlphaFoldDB" id="A0A2A4AIE9"/>
<organism evidence="2 3">
    <name type="scientific">Corynebacterium accolens</name>
    <dbReference type="NCBI Taxonomy" id="38284"/>
    <lineage>
        <taxon>Bacteria</taxon>
        <taxon>Bacillati</taxon>
        <taxon>Actinomycetota</taxon>
        <taxon>Actinomycetes</taxon>
        <taxon>Mycobacteriales</taxon>
        <taxon>Corynebacteriaceae</taxon>
        <taxon>Corynebacterium</taxon>
    </lineage>
</organism>
<evidence type="ECO:0008006" key="4">
    <source>
        <dbReference type="Google" id="ProtNLM"/>
    </source>
</evidence>
<name>A0A2A4AIE9_9CORY</name>
<proteinExistence type="predicted"/>
<sequence length="319" mass="33628">MFRVKALATVSVLALAASPLSACSYEKPAPTVEQPVGLPIDAPRITVESAGSGEKRVLSYHDIDAEQKVTYSVTEGFSQDLMKSSAAKDFNASKIKAATTTLPLEASVDEATENVEGQLPATRNVFATSGTPEYSGDADASSGEGFQFGWRAEDSGQMSSLRLAAPQDGTDEARGITEQAIMKLTSLPVVFPDEEIGKGAKWSVESRVAGESTLLQTATYTLDEQDGDVVKLSVSVKQRPSLGALSFEGQAAGTELADKELKVMDSTTDSSGQLTVDLSQPLPTDGEVAIDTKITYGADSSDLRVVQSTTTDLKFSPAK</sequence>
<evidence type="ECO:0000256" key="1">
    <source>
        <dbReference type="SAM" id="SignalP"/>
    </source>
</evidence>
<gene>
    <name evidence="2" type="ORF">COM45_10640</name>
</gene>